<accession>A0A845UX29</accession>
<evidence type="ECO:0000313" key="2">
    <source>
        <dbReference type="EMBL" id="NDY95218.1"/>
    </source>
</evidence>
<gene>
    <name evidence="2" type="ORF">G3I74_05690</name>
</gene>
<dbReference type="InterPro" id="IPR035093">
    <property type="entry name" value="RelE/ParE_toxin_dom_sf"/>
</dbReference>
<sequence>MEWKFHPEAEAEFIESAAHYEGEVPGLGNRFGRAVREALELLLVNPEIGSPLNDKLRSFIVASFPYSIIYAQQGHCLFVLAVAHGSRKPGYWKSRRFR</sequence>
<organism evidence="2 3">
    <name type="scientific">Wenzhouxiangella limi</name>
    <dbReference type="NCBI Taxonomy" id="2707351"/>
    <lineage>
        <taxon>Bacteria</taxon>
        <taxon>Pseudomonadati</taxon>
        <taxon>Pseudomonadota</taxon>
        <taxon>Gammaproteobacteria</taxon>
        <taxon>Chromatiales</taxon>
        <taxon>Wenzhouxiangellaceae</taxon>
        <taxon>Wenzhouxiangella</taxon>
    </lineage>
</organism>
<proteinExistence type="predicted"/>
<keyword evidence="1" id="KW-1277">Toxin-antitoxin system</keyword>
<dbReference type="Gene3D" id="3.30.2310.20">
    <property type="entry name" value="RelE-like"/>
    <property type="match status" value="1"/>
</dbReference>
<evidence type="ECO:0000313" key="3">
    <source>
        <dbReference type="Proteomes" id="UP000484885"/>
    </source>
</evidence>
<dbReference type="RefSeq" id="WP_164210625.1">
    <property type="nucleotide sequence ID" value="NZ_JAAGSC010000038.1"/>
</dbReference>
<dbReference type="AlphaFoldDB" id="A0A845UX29"/>
<evidence type="ECO:0000256" key="1">
    <source>
        <dbReference type="ARBA" id="ARBA00022649"/>
    </source>
</evidence>
<dbReference type="EMBL" id="JAAGSC010000038">
    <property type="protein sequence ID" value="NDY95218.1"/>
    <property type="molecule type" value="Genomic_DNA"/>
</dbReference>
<dbReference type="Pfam" id="PF05016">
    <property type="entry name" value="ParE_toxin"/>
    <property type="match status" value="1"/>
</dbReference>
<dbReference type="Proteomes" id="UP000484885">
    <property type="component" value="Unassembled WGS sequence"/>
</dbReference>
<name>A0A845UX29_9GAMM</name>
<protein>
    <submittedName>
        <fullName evidence="2">Type II toxin-antitoxin system RelE/ParE family toxin</fullName>
    </submittedName>
</protein>
<reference evidence="2 3" key="1">
    <citation type="submission" date="2020-02" db="EMBL/GenBank/DDBJ databases">
        <authorList>
            <person name="Zhang X.-Y."/>
        </authorList>
    </citation>
    <scope>NUCLEOTIDE SEQUENCE [LARGE SCALE GENOMIC DNA]</scope>
    <source>
        <strain evidence="2 3">C33</strain>
    </source>
</reference>
<comment type="caution">
    <text evidence="2">The sequence shown here is derived from an EMBL/GenBank/DDBJ whole genome shotgun (WGS) entry which is preliminary data.</text>
</comment>
<dbReference type="InterPro" id="IPR007712">
    <property type="entry name" value="RelE/ParE_toxin"/>
</dbReference>
<keyword evidence="3" id="KW-1185">Reference proteome</keyword>